<comment type="caution">
    <text evidence="2">The sequence shown here is derived from an EMBL/GenBank/DDBJ whole genome shotgun (WGS) entry which is preliminary data.</text>
</comment>
<dbReference type="InterPro" id="IPR035959">
    <property type="entry name" value="RutC-like_sf"/>
</dbReference>
<dbReference type="InterPro" id="IPR019897">
    <property type="entry name" value="RidA_CS"/>
</dbReference>
<evidence type="ECO:0000256" key="1">
    <source>
        <dbReference type="ARBA" id="ARBA00010552"/>
    </source>
</evidence>
<protein>
    <submittedName>
        <fullName evidence="2">Putative isoleucine biosynthesis protein</fullName>
    </submittedName>
</protein>
<organism evidence="2 3">
    <name type="scientific">Helicobacter suis HS5</name>
    <dbReference type="NCBI Taxonomy" id="710394"/>
    <lineage>
        <taxon>Bacteria</taxon>
        <taxon>Pseudomonadati</taxon>
        <taxon>Campylobacterota</taxon>
        <taxon>Epsilonproteobacteria</taxon>
        <taxon>Campylobacterales</taxon>
        <taxon>Helicobacteraceae</taxon>
        <taxon>Helicobacter</taxon>
    </lineage>
</organism>
<dbReference type="PANTHER" id="PTHR11803:SF39">
    <property type="entry name" value="2-IMINOBUTANOATE_2-IMINOPROPANOATE DEAMINASE"/>
    <property type="match status" value="1"/>
</dbReference>
<proteinExistence type="inferred from homology"/>
<dbReference type="GO" id="GO:0005829">
    <property type="term" value="C:cytosol"/>
    <property type="evidence" value="ECO:0007669"/>
    <property type="project" value="TreeGrafter"/>
</dbReference>
<dbReference type="EMBL" id="ADHO01000069">
    <property type="protein sequence ID" value="EFX42128.1"/>
    <property type="molecule type" value="Genomic_DNA"/>
</dbReference>
<sequence>MNMKAIHSEHAPKAIGPYSQAIETQGLVFVSGQLGLSANGEFAGNNIEAQAKQAMENIKSILKAANLGMESIVKTTILLKNLEDFAAVNSVYGSYFQEPYPARATYQVAKLPKDGLVEIEAIAQK</sequence>
<dbReference type="CDD" id="cd00448">
    <property type="entry name" value="YjgF_YER057c_UK114_family"/>
    <property type="match status" value="1"/>
</dbReference>
<dbReference type="GO" id="GO:0019239">
    <property type="term" value="F:deaminase activity"/>
    <property type="evidence" value="ECO:0007669"/>
    <property type="project" value="TreeGrafter"/>
</dbReference>
<dbReference type="Proteomes" id="UP000054093">
    <property type="component" value="Unassembled WGS sequence"/>
</dbReference>
<dbReference type="InterPro" id="IPR006056">
    <property type="entry name" value="RidA"/>
</dbReference>
<comment type="similarity">
    <text evidence="1">Belongs to the RutC family.</text>
</comment>
<dbReference type="Pfam" id="PF01042">
    <property type="entry name" value="Ribonuc_L-PSP"/>
    <property type="match status" value="1"/>
</dbReference>
<dbReference type="Gene3D" id="3.30.1330.40">
    <property type="entry name" value="RutC-like"/>
    <property type="match status" value="1"/>
</dbReference>
<reference evidence="2 3" key="1">
    <citation type="journal article" date="2011" name="Vet. Res.">
        <title>Genome sequence of Helicobacter suis supports its role in gastric pathology.</title>
        <authorList>
            <person name="Vermoote M."/>
            <person name="Vandekerckhove T.T."/>
            <person name="Flahou B."/>
            <person name="Pasmans F."/>
            <person name="Smet A."/>
            <person name="De Groote D."/>
            <person name="Van Criekinge W."/>
            <person name="Ducatelle R."/>
            <person name="Haesebrouck F."/>
        </authorList>
    </citation>
    <scope>NUCLEOTIDE SEQUENCE [LARGE SCALE GENOMIC DNA]</scope>
    <source>
        <strain evidence="2 3">HS5</strain>
    </source>
</reference>
<name>E7G3A8_9HELI</name>
<dbReference type="SUPFAM" id="SSF55298">
    <property type="entry name" value="YjgF-like"/>
    <property type="match status" value="1"/>
</dbReference>
<evidence type="ECO:0000313" key="3">
    <source>
        <dbReference type="Proteomes" id="UP000054093"/>
    </source>
</evidence>
<evidence type="ECO:0000313" key="2">
    <source>
        <dbReference type="EMBL" id="EFX42128.1"/>
    </source>
</evidence>
<dbReference type="PROSITE" id="PS01094">
    <property type="entry name" value="UPF0076"/>
    <property type="match status" value="1"/>
</dbReference>
<dbReference type="PANTHER" id="PTHR11803">
    <property type="entry name" value="2-IMINOBUTANOATE/2-IMINOPROPANOATE DEAMINASE RIDA"/>
    <property type="match status" value="1"/>
</dbReference>
<dbReference type="NCBIfam" id="TIGR00004">
    <property type="entry name" value="Rid family detoxifying hydrolase"/>
    <property type="match status" value="1"/>
</dbReference>
<dbReference type="InterPro" id="IPR006175">
    <property type="entry name" value="YjgF/YER057c/UK114"/>
</dbReference>
<dbReference type="FunFam" id="3.30.1330.40:FF:000001">
    <property type="entry name" value="L-PSP family endoribonuclease"/>
    <property type="match status" value="1"/>
</dbReference>
<dbReference type="AlphaFoldDB" id="E7G3A8"/>
<gene>
    <name evidence="2" type="ORF">HSUHS5_0421</name>
</gene>
<accession>E7G3A8</accession>